<dbReference type="KEGG" id="sve:SVEN_0256"/>
<name>F2R5N2_STRVP</name>
<reference evidence="2 3" key="1">
    <citation type="journal article" date="2011" name="BMC Genomics">
        <title>Genome-wide analysis of the role of GlnR in Streptomyces venezuelae provides new insights into global nitrogen regulation in actinomycetes.</title>
        <authorList>
            <person name="Pullan S.T."/>
            <person name="Bibb M.J."/>
            <person name="Merrick M."/>
        </authorList>
    </citation>
    <scope>NUCLEOTIDE SEQUENCE [LARGE SCALE GENOMIC DNA]</scope>
    <source>
        <strain evidence="2">ATCC 10712</strain>
    </source>
</reference>
<gene>
    <name evidence="2" type="ordered locus">SVEN_0256</name>
</gene>
<dbReference type="InterPro" id="IPR008523">
    <property type="entry name" value="DUF805"/>
</dbReference>
<organism evidence="2 3">
    <name type="scientific">Streptomyces venezuelae (strain ATCC 10712 / CBS 650.69 / DSM 40230 / JCM 4526 / NBRC 13096 / PD 04745)</name>
    <dbReference type="NCBI Taxonomy" id="953739"/>
    <lineage>
        <taxon>Bacteria</taxon>
        <taxon>Bacillati</taxon>
        <taxon>Actinomycetota</taxon>
        <taxon>Actinomycetes</taxon>
        <taxon>Kitasatosporales</taxon>
        <taxon>Streptomycetaceae</taxon>
        <taxon>Streptomyces</taxon>
    </lineage>
</organism>
<dbReference type="PATRIC" id="fig|953739.5.peg.5828"/>
<keyword evidence="1" id="KW-0812">Transmembrane</keyword>
<dbReference type="OrthoDB" id="9812349at2"/>
<dbReference type="Pfam" id="PF05656">
    <property type="entry name" value="DUF805"/>
    <property type="match status" value="1"/>
</dbReference>
<feature type="transmembrane region" description="Helical" evidence="1">
    <location>
        <begin position="77"/>
        <end position="96"/>
    </location>
</feature>
<sequence>MNWYLEVLKKYVVFNGRARRKEFWMFELINVIISIVLTVVDLSLDMQLLSTIYSLGIFLPSLAVTVRRLHDTGRSGWWVLIGLVPLVGFIVLLIFACTEGDQHENEHGPNPKLAPAY</sequence>
<dbReference type="AlphaFoldDB" id="F2R5N2"/>
<feature type="transmembrane region" description="Helical" evidence="1">
    <location>
        <begin position="46"/>
        <end position="65"/>
    </location>
</feature>
<accession>F2R5N2</accession>
<keyword evidence="3" id="KW-1185">Reference proteome</keyword>
<dbReference type="PANTHER" id="PTHR34980">
    <property type="entry name" value="INNER MEMBRANE PROTEIN-RELATED-RELATED"/>
    <property type="match status" value="1"/>
</dbReference>
<dbReference type="eggNOG" id="COG3152">
    <property type="taxonomic scope" value="Bacteria"/>
</dbReference>
<keyword evidence="1" id="KW-1133">Transmembrane helix</keyword>
<evidence type="ECO:0000313" key="2">
    <source>
        <dbReference type="EMBL" id="CCA53543.1"/>
    </source>
</evidence>
<protein>
    <submittedName>
        <fullName evidence="2">Integral membrane protein</fullName>
    </submittedName>
</protein>
<proteinExistence type="predicted"/>
<dbReference type="EMBL" id="FR845719">
    <property type="protein sequence ID" value="CCA53543.1"/>
    <property type="molecule type" value="Genomic_DNA"/>
</dbReference>
<dbReference type="RefSeq" id="WP_015031463.1">
    <property type="nucleotide sequence ID" value="NC_018750.1"/>
</dbReference>
<dbReference type="PANTHER" id="PTHR34980:SF2">
    <property type="entry name" value="INNER MEMBRANE PROTEIN YHAH-RELATED"/>
    <property type="match status" value="1"/>
</dbReference>
<evidence type="ECO:0000256" key="1">
    <source>
        <dbReference type="SAM" id="Phobius"/>
    </source>
</evidence>
<dbReference type="STRING" id="953739.SVEN_0256"/>
<feature type="transmembrane region" description="Helical" evidence="1">
    <location>
        <begin position="23"/>
        <end position="40"/>
    </location>
</feature>
<dbReference type="GO" id="GO:0005886">
    <property type="term" value="C:plasma membrane"/>
    <property type="evidence" value="ECO:0007669"/>
    <property type="project" value="TreeGrafter"/>
</dbReference>
<dbReference type="Proteomes" id="UP000006854">
    <property type="component" value="Chromosome"/>
</dbReference>
<evidence type="ECO:0000313" key="3">
    <source>
        <dbReference type="Proteomes" id="UP000006854"/>
    </source>
</evidence>
<keyword evidence="1" id="KW-0472">Membrane</keyword>
<dbReference type="HOGENOM" id="CLU_093674_4_1_11"/>
<dbReference type="GeneID" id="51860863"/>